<keyword evidence="2" id="KW-0808">Transferase</keyword>
<dbReference type="GO" id="GO:0016301">
    <property type="term" value="F:kinase activity"/>
    <property type="evidence" value="ECO:0007669"/>
    <property type="project" value="UniProtKB-KW"/>
</dbReference>
<feature type="domain" description="HipA-like C-terminal" evidence="4">
    <location>
        <begin position="148"/>
        <end position="384"/>
    </location>
</feature>
<dbReference type="PANTHER" id="PTHR37419">
    <property type="entry name" value="SERINE/THREONINE-PROTEIN KINASE TOXIN HIPA"/>
    <property type="match status" value="1"/>
</dbReference>
<evidence type="ECO:0000259" key="4">
    <source>
        <dbReference type="Pfam" id="PF07804"/>
    </source>
</evidence>
<name>A0ABV2AZ14_9GAMM</name>
<evidence type="ECO:0000313" key="6">
    <source>
        <dbReference type="EMBL" id="MES1928880.1"/>
    </source>
</evidence>
<evidence type="ECO:0000313" key="7">
    <source>
        <dbReference type="Proteomes" id="UP001460888"/>
    </source>
</evidence>
<keyword evidence="3 6" id="KW-0418">Kinase</keyword>
<dbReference type="InterPro" id="IPR017508">
    <property type="entry name" value="HipA_N1"/>
</dbReference>
<dbReference type="PANTHER" id="PTHR37419:SF1">
    <property type="entry name" value="SERINE_THREONINE-PROTEIN KINASE TOXIN HIPA"/>
    <property type="match status" value="1"/>
</dbReference>
<dbReference type="InterPro" id="IPR052028">
    <property type="entry name" value="HipA_Ser/Thr_kinase"/>
</dbReference>
<proteinExistence type="inferred from homology"/>
<evidence type="ECO:0000256" key="1">
    <source>
        <dbReference type="ARBA" id="ARBA00010164"/>
    </source>
</evidence>
<dbReference type="Pfam" id="PF13657">
    <property type="entry name" value="Couple_hipA"/>
    <property type="match status" value="1"/>
</dbReference>
<dbReference type="RefSeq" id="WP_353110276.1">
    <property type="nucleotide sequence ID" value="NZ_APND01000002.1"/>
</dbReference>
<feature type="domain" description="HipA N-terminal subdomain 1" evidence="5">
    <location>
        <begin position="6"/>
        <end position="108"/>
    </location>
</feature>
<evidence type="ECO:0000259" key="5">
    <source>
        <dbReference type="Pfam" id="PF13657"/>
    </source>
</evidence>
<dbReference type="Pfam" id="PF07804">
    <property type="entry name" value="HipA_C"/>
    <property type="match status" value="1"/>
</dbReference>
<reference evidence="6 7" key="1">
    <citation type="submission" date="2013-03" db="EMBL/GenBank/DDBJ databases">
        <title>Salinisphaera dokdonensis CL-ES53 Genome Sequencing.</title>
        <authorList>
            <person name="Li C."/>
            <person name="Lai Q."/>
            <person name="Shao Z."/>
        </authorList>
    </citation>
    <scope>NUCLEOTIDE SEQUENCE [LARGE SCALE GENOMIC DNA]</scope>
    <source>
        <strain evidence="6 7">CL-ES53</strain>
    </source>
</reference>
<dbReference type="CDD" id="cd17808">
    <property type="entry name" value="HipA_Ec_like"/>
    <property type="match status" value="1"/>
</dbReference>
<comment type="similarity">
    <text evidence="1">Belongs to the HipA Ser/Thr kinase family.</text>
</comment>
<dbReference type="NCBIfam" id="TIGR03071">
    <property type="entry name" value="couple_hipA"/>
    <property type="match status" value="1"/>
</dbReference>
<evidence type="ECO:0000256" key="3">
    <source>
        <dbReference type="ARBA" id="ARBA00022777"/>
    </source>
</evidence>
<organism evidence="6 7">
    <name type="scientific">Salinisphaera dokdonensis CL-ES53</name>
    <dbReference type="NCBI Taxonomy" id="1304272"/>
    <lineage>
        <taxon>Bacteria</taxon>
        <taxon>Pseudomonadati</taxon>
        <taxon>Pseudomonadota</taxon>
        <taxon>Gammaproteobacteria</taxon>
        <taxon>Salinisphaerales</taxon>
        <taxon>Salinisphaeraceae</taxon>
        <taxon>Salinisphaera</taxon>
    </lineage>
</organism>
<dbReference type="EMBL" id="APND01000002">
    <property type="protein sequence ID" value="MES1928880.1"/>
    <property type="molecule type" value="Genomic_DNA"/>
</dbReference>
<dbReference type="Proteomes" id="UP001460888">
    <property type="component" value="Unassembled WGS sequence"/>
</dbReference>
<protein>
    <submittedName>
        <fullName evidence="6">Serine kinase HipA</fullName>
    </submittedName>
</protein>
<gene>
    <name evidence="6" type="ORF">SADO_06487</name>
</gene>
<evidence type="ECO:0000256" key="2">
    <source>
        <dbReference type="ARBA" id="ARBA00022679"/>
    </source>
</evidence>
<comment type="caution">
    <text evidence="6">The sequence shown here is derived from an EMBL/GenBank/DDBJ whole genome shotgun (WGS) entry which is preliminary data.</text>
</comment>
<keyword evidence="7" id="KW-1185">Reference proteome</keyword>
<dbReference type="InterPro" id="IPR012893">
    <property type="entry name" value="HipA-like_C"/>
</dbReference>
<accession>A0ABV2AZ14</accession>
<sequence>MKQTVDLFLNGIPVGAVTRLRAGRFEFEYAASYRADETNHPLSLSMPMTAAVHRDSRGESIVRNFMAGLLPDDREVLRRYAVHFDVPDNDPLAVLEAIGGDCPGAVSFGVPDRERDLKPLNDPALAELIAGLRRGRTPEIFGRNPGYFSLAGAQPKTALVYRDGQWYMPLGDEPSTHIVKPAMRDLEDQPLNEHFCLQLAREAGLATPDSWVEQAGSEQAIVVERFDRLADDGFDTLRIHIEDMCQALGYAPNQKYEDEGGPGIRAIGELLRDNATDPATDLEQFMRAVMFNVIVCGTDAHAKNYSIWHVAGPELALTPLYDINSVYPYFLQRKERKLAMAVRGKKIQYDIRPEHFEAEGNALGLPAERVRKWLHEMAEQLPQQARITRDQMPYESPVIDQIVDGMTAYAKRLLGQLRR</sequence>